<comment type="caution">
    <text evidence="1">The sequence shown here is derived from an EMBL/GenBank/DDBJ whole genome shotgun (WGS) entry which is preliminary data.</text>
</comment>
<sequence>MEDRQTEVRDAAVKAIMLVICPHSLDCNMTILGLVNEFVAVASLNAEGDNTYNKKLTGISDFDSFPEAKALIAGLTGAVRLQLLPVVSYEKGRMCSEHDINRVPLIVAAASAALEKSKRTSNRSLSVSLDALLRSLSLSGYSEPLLAMLQSDGPSCTGSSIAEYYRKASTIEHETLKPLEKLPKVVVFNGLSLALEGLGSNNYFPKNFSETSLKLYGLAQKEFEALQYIVEVLQIPSHLTNRYRDELDGETFIVCAYPLLHMAKNIMSYPLWLSLENQDKSKLVEQLILCCAAFASADKLDEALWTTKELQEMAISVASCLSKALHCTRKIDSLNVSVNNIHDLVLPYIPAIVPQLRQRIKDSLANEENLYMLPSSSSFKDAIVSAHQMHWIIKQVKHPHLGPHIDIVLPCVLTALDHPSPLIKRQAMKTFICLAETLNPSELKWYKDVILDAVCRSLIGSDELWEVAVQMGVSLATCIEGRNPRSFWYRRVFDNMLGELERHSEDQQRRILWLQTIGPLLESMGLVLVVHFKRLLPLLFYWLHLSDDATCILVLSIIKIIIKHTWPRIPFHTSRILEEVIHAYKSSKTSKNGAHIHALAVDVCKLLQRSGKHQFQAAWEKYQNDLGMEPLVSALKSFNENVKAEADK</sequence>
<evidence type="ECO:0000313" key="2">
    <source>
        <dbReference type="Proteomes" id="UP001162992"/>
    </source>
</evidence>
<dbReference type="Proteomes" id="UP001162992">
    <property type="component" value="Chromosome 21"/>
</dbReference>
<name>A0ACC2AHA9_DIPCM</name>
<accession>A0ACC2AHA9</accession>
<evidence type="ECO:0000313" key="1">
    <source>
        <dbReference type="EMBL" id="KAJ7516929.1"/>
    </source>
</evidence>
<reference evidence="2" key="1">
    <citation type="journal article" date="2024" name="Proc. Natl. Acad. Sci. U.S.A.">
        <title>Extraordinary preservation of gene collinearity over three hundred million years revealed in homosporous lycophytes.</title>
        <authorList>
            <person name="Li C."/>
            <person name="Wickell D."/>
            <person name="Kuo L.Y."/>
            <person name="Chen X."/>
            <person name="Nie B."/>
            <person name="Liao X."/>
            <person name="Peng D."/>
            <person name="Ji J."/>
            <person name="Jenkins J."/>
            <person name="Williams M."/>
            <person name="Shu S."/>
            <person name="Plott C."/>
            <person name="Barry K."/>
            <person name="Rajasekar S."/>
            <person name="Grimwood J."/>
            <person name="Han X."/>
            <person name="Sun S."/>
            <person name="Hou Z."/>
            <person name="He W."/>
            <person name="Dai G."/>
            <person name="Sun C."/>
            <person name="Schmutz J."/>
            <person name="Leebens-Mack J.H."/>
            <person name="Li F.W."/>
            <person name="Wang L."/>
        </authorList>
    </citation>
    <scope>NUCLEOTIDE SEQUENCE [LARGE SCALE GENOMIC DNA]</scope>
    <source>
        <strain evidence="2">cv. PW_Plant_1</strain>
    </source>
</reference>
<organism evidence="1 2">
    <name type="scientific">Diphasiastrum complanatum</name>
    <name type="common">Issler's clubmoss</name>
    <name type="synonym">Lycopodium complanatum</name>
    <dbReference type="NCBI Taxonomy" id="34168"/>
    <lineage>
        <taxon>Eukaryota</taxon>
        <taxon>Viridiplantae</taxon>
        <taxon>Streptophyta</taxon>
        <taxon>Embryophyta</taxon>
        <taxon>Tracheophyta</taxon>
        <taxon>Lycopodiopsida</taxon>
        <taxon>Lycopodiales</taxon>
        <taxon>Lycopodiaceae</taxon>
        <taxon>Lycopodioideae</taxon>
        <taxon>Diphasiastrum</taxon>
    </lineage>
</organism>
<keyword evidence="2" id="KW-1185">Reference proteome</keyword>
<proteinExistence type="predicted"/>
<protein>
    <submittedName>
        <fullName evidence="1">Uncharacterized protein</fullName>
    </submittedName>
</protein>
<gene>
    <name evidence="1" type="ORF">O6H91_21G004700</name>
</gene>
<dbReference type="EMBL" id="CM055112">
    <property type="protein sequence ID" value="KAJ7516929.1"/>
    <property type="molecule type" value="Genomic_DNA"/>
</dbReference>